<comment type="cofactor">
    <cofactor evidence="3">
        <name>a divalent metal cation</name>
        <dbReference type="ChEBI" id="CHEBI:60240"/>
    </cofactor>
    <text evidence="3">Binds 2 divalent metal cations per subunit.</text>
</comment>
<organism evidence="5 6">
    <name type="scientific">Thermovenabulum gondwanense</name>
    <dbReference type="NCBI Taxonomy" id="520767"/>
    <lineage>
        <taxon>Bacteria</taxon>
        <taxon>Bacillati</taxon>
        <taxon>Bacillota</taxon>
        <taxon>Clostridia</taxon>
        <taxon>Thermosediminibacterales</taxon>
        <taxon>Thermosediminibacteraceae</taxon>
        <taxon>Thermovenabulum</taxon>
    </lineage>
</organism>
<dbReference type="PANTHER" id="PTHR10819">
    <property type="entry name" value="PHOSPHOTRIESTERASE-RELATED"/>
    <property type="match status" value="1"/>
</dbReference>
<dbReference type="STRING" id="520767.ATZ99_08600"/>
<dbReference type="Proteomes" id="UP000075737">
    <property type="component" value="Unassembled WGS sequence"/>
</dbReference>
<dbReference type="InterPro" id="IPR001559">
    <property type="entry name" value="Phosphotriesterase"/>
</dbReference>
<dbReference type="OrthoDB" id="105927at2"/>
<dbReference type="GO" id="GO:0016788">
    <property type="term" value="F:hydrolase activity, acting on ester bonds"/>
    <property type="evidence" value="ECO:0007669"/>
    <property type="project" value="InterPro"/>
</dbReference>
<feature type="binding site" evidence="3">
    <location>
        <position position="18"/>
    </location>
    <ligand>
        <name>a divalent metal cation</name>
        <dbReference type="ChEBI" id="CHEBI:60240"/>
        <label>1</label>
    </ligand>
</feature>
<sequence>MILDNNTGFKDIGYTLIHEHLTIDLSRIKEDDDAKLDDVDSLIEDLKELKKSGIDTIVDVTNIGMGRDIERIKYISDISNMNVILSTGFYKEPFLPEIVYKSSVKELANIFIDEIIKGIDGTNYKASVIGEIGTSKEEIKVVERKIFEAAAIAHNETGVPIITHTTLGLLGLEQIKIFKNMKVNLENVVIGHIDLNIDMDYYLTLLDNGCYLAFDTIGKTNYQPDELRAISIKKLIDKGFINKILLSLDISRKSYLKNYGGFGHSYIVEKFIPLLKNNGLTEEDIKTILYKNPLDLIGG</sequence>
<dbReference type="AlphaFoldDB" id="A0A162MRY0"/>
<comment type="similarity">
    <text evidence="4">Belongs to the metallo-dependent hydrolases superfamily. Phosphotriesterase family.</text>
</comment>
<dbReference type="PATRIC" id="fig|520767.4.peg.955"/>
<feature type="binding site" evidence="3">
    <location>
        <position position="131"/>
    </location>
    <ligand>
        <name>a divalent metal cation</name>
        <dbReference type="ChEBI" id="CHEBI:60240"/>
        <label>1</label>
    </ligand>
</feature>
<dbReference type="InterPro" id="IPR032466">
    <property type="entry name" value="Metal_Hydrolase"/>
</dbReference>
<gene>
    <name evidence="5" type="ORF">ATZ99_08600</name>
</gene>
<dbReference type="InterPro" id="IPR017947">
    <property type="entry name" value="AryldialkylPase_Zn-BS"/>
</dbReference>
<dbReference type="SUPFAM" id="SSF51556">
    <property type="entry name" value="Metallo-dependent hydrolases"/>
    <property type="match status" value="1"/>
</dbReference>
<feature type="binding site" evidence="3">
    <location>
        <position position="131"/>
    </location>
    <ligand>
        <name>a divalent metal cation</name>
        <dbReference type="ChEBI" id="CHEBI:60240"/>
        <label>2</label>
    </ligand>
</feature>
<dbReference type="EMBL" id="LOHZ01000023">
    <property type="protein sequence ID" value="KYO67042.1"/>
    <property type="molecule type" value="Genomic_DNA"/>
</dbReference>
<dbReference type="CDD" id="cd00530">
    <property type="entry name" value="PTE"/>
    <property type="match status" value="1"/>
</dbReference>
<dbReference type="Pfam" id="PF02126">
    <property type="entry name" value="PTE"/>
    <property type="match status" value="1"/>
</dbReference>
<dbReference type="PROSITE" id="PS01322">
    <property type="entry name" value="PHOSPHOTRIESTERASE_1"/>
    <property type="match status" value="1"/>
</dbReference>
<dbReference type="PIRSF" id="PIRSF016839">
    <property type="entry name" value="PhP"/>
    <property type="match status" value="1"/>
</dbReference>
<keyword evidence="6" id="KW-1185">Reference proteome</keyword>
<evidence type="ECO:0008006" key="7">
    <source>
        <dbReference type="Google" id="ProtNLM"/>
    </source>
</evidence>
<feature type="binding site" evidence="3">
    <location>
        <position position="249"/>
    </location>
    <ligand>
        <name>a divalent metal cation</name>
        <dbReference type="ChEBI" id="CHEBI:60240"/>
        <label>1</label>
    </ligand>
</feature>
<feature type="binding site" evidence="3">
    <location>
        <position position="20"/>
    </location>
    <ligand>
        <name>a divalent metal cation</name>
        <dbReference type="ChEBI" id="CHEBI:60240"/>
        <label>1</label>
    </ligand>
</feature>
<reference evidence="5 6" key="1">
    <citation type="submission" date="2015-12" db="EMBL/GenBank/DDBJ databases">
        <title>Draft genome of Thermovenabulum gondwanense isolated from a red thermophilic microbial mat colonisisng an outflow channel of a bore well.</title>
        <authorList>
            <person name="Patel B.K."/>
        </authorList>
    </citation>
    <scope>NUCLEOTIDE SEQUENCE [LARGE SCALE GENOMIC DNA]</scope>
    <source>
        <strain evidence="5 6">R270</strain>
    </source>
</reference>
<dbReference type="PANTHER" id="PTHR10819:SF3">
    <property type="entry name" value="PHOSPHOTRIESTERASE-RELATED PROTEIN"/>
    <property type="match status" value="1"/>
</dbReference>
<evidence type="ECO:0000256" key="1">
    <source>
        <dbReference type="ARBA" id="ARBA00022723"/>
    </source>
</evidence>
<evidence type="ECO:0000313" key="6">
    <source>
        <dbReference type="Proteomes" id="UP000075737"/>
    </source>
</evidence>
<feature type="binding site" evidence="3">
    <location>
        <position position="164"/>
    </location>
    <ligand>
        <name>a divalent metal cation</name>
        <dbReference type="ChEBI" id="CHEBI:60240"/>
        <label>2</label>
    </ligand>
</feature>
<protein>
    <recommendedName>
        <fullName evidence="7">Phosphotriesterase homology protein</fullName>
    </recommendedName>
</protein>
<comment type="caution">
    <text evidence="5">The sequence shown here is derived from an EMBL/GenBank/DDBJ whole genome shotgun (WGS) entry which is preliminary data.</text>
</comment>
<keyword evidence="1 3" id="KW-0479">Metal-binding</keyword>
<dbReference type="RefSeq" id="WP_068748009.1">
    <property type="nucleotide sequence ID" value="NZ_LOHZ01000023.1"/>
</dbReference>
<keyword evidence="2" id="KW-0378">Hydrolase</keyword>
<name>A0A162MRY0_9FIRM</name>
<evidence type="ECO:0000256" key="2">
    <source>
        <dbReference type="ARBA" id="ARBA00022801"/>
    </source>
</evidence>
<dbReference type="GO" id="GO:0008270">
    <property type="term" value="F:zinc ion binding"/>
    <property type="evidence" value="ECO:0007669"/>
    <property type="project" value="InterPro"/>
</dbReference>
<dbReference type="PROSITE" id="PS51347">
    <property type="entry name" value="PHOSPHOTRIESTERASE_2"/>
    <property type="match status" value="1"/>
</dbReference>
<evidence type="ECO:0000313" key="5">
    <source>
        <dbReference type="EMBL" id="KYO67042.1"/>
    </source>
</evidence>
<dbReference type="Gene3D" id="3.20.20.140">
    <property type="entry name" value="Metal-dependent hydrolases"/>
    <property type="match status" value="1"/>
</dbReference>
<evidence type="ECO:0000256" key="3">
    <source>
        <dbReference type="PIRSR" id="PIRSR601559-52"/>
    </source>
</evidence>
<accession>A0A162MRY0</accession>
<feature type="binding site" evidence="3">
    <location>
        <position position="192"/>
    </location>
    <ligand>
        <name>a divalent metal cation</name>
        <dbReference type="ChEBI" id="CHEBI:60240"/>
        <label>2</label>
    </ligand>
</feature>
<proteinExistence type="inferred from homology"/>
<evidence type="ECO:0000256" key="4">
    <source>
        <dbReference type="PROSITE-ProRule" id="PRU00679"/>
    </source>
</evidence>
<comment type="caution">
    <text evidence="4">Lacks conserved residue(s) required for the propagation of feature annotation.</text>
</comment>